<evidence type="ECO:0000313" key="1">
    <source>
        <dbReference type="EMBL" id="GMH32153.1"/>
    </source>
</evidence>
<comment type="caution">
    <text evidence="1">The sequence shown here is derived from an EMBL/GenBank/DDBJ whole genome shotgun (WGS) entry which is preliminary data.</text>
</comment>
<evidence type="ECO:0000313" key="2">
    <source>
        <dbReference type="Proteomes" id="UP001279734"/>
    </source>
</evidence>
<gene>
    <name evidence="1" type="ORF">Nepgr_033997</name>
</gene>
<accession>A0AAD3TN81</accession>
<organism evidence="1 2">
    <name type="scientific">Nepenthes gracilis</name>
    <name type="common">Slender pitcher plant</name>
    <dbReference type="NCBI Taxonomy" id="150966"/>
    <lineage>
        <taxon>Eukaryota</taxon>
        <taxon>Viridiplantae</taxon>
        <taxon>Streptophyta</taxon>
        <taxon>Embryophyta</taxon>
        <taxon>Tracheophyta</taxon>
        <taxon>Spermatophyta</taxon>
        <taxon>Magnoliopsida</taxon>
        <taxon>eudicotyledons</taxon>
        <taxon>Gunneridae</taxon>
        <taxon>Pentapetalae</taxon>
        <taxon>Caryophyllales</taxon>
        <taxon>Nepenthaceae</taxon>
        <taxon>Nepenthes</taxon>
    </lineage>
</organism>
<dbReference type="AlphaFoldDB" id="A0AAD3TN81"/>
<reference evidence="1" key="1">
    <citation type="submission" date="2023-05" db="EMBL/GenBank/DDBJ databases">
        <title>Nepenthes gracilis genome sequencing.</title>
        <authorList>
            <person name="Fukushima K."/>
        </authorList>
    </citation>
    <scope>NUCLEOTIDE SEQUENCE</scope>
    <source>
        <strain evidence="1">SING2019-196</strain>
    </source>
</reference>
<protein>
    <submittedName>
        <fullName evidence="1">Uncharacterized protein</fullName>
    </submittedName>
</protein>
<dbReference type="EMBL" id="BSYO01000154">
    <property type="protein sequence ID" value="GMH32153.1"/>
    <property type="molecule type" value="Genomic_DNA"/>
</dbReference>
<dbReference type="Proteomes" id="UP001279734">
    <property type="component" value="Unassembled WGS sequence"/>
</dbReference>
<keyword evidence="2" id="KW-1185">Reference proteome</keyword>
<name>A0AAD3TN81_NEPGR</name>
<proteinExistence type="predicted"/>
<sequence length="133" mass="13883">MAQSVVCFSTAIVTPKDAQVAPKTASVKALKTPSVAPKTAEAALKIKEQPRPTSARVAPKDAECRLAPRVSPQDVQSVTPRLLVSCLAFASVALKTPKITLTTASCRPEDWASVATLSASVALKTPGRPPEHA</sequence>